<dbReference type="HOGENOM" id="CLU_2557046_0_0_7"/>
<evidence type="ECO:0000256" key="1">
    <source>
        <dbReference type="SAM" id="Phobius"/>
    </source>
</evidence>
<reference evidence="2 3" key="1">
    <citation type="journal article" date="2007" name="Proc. Natl. Acad. Sci. U.S.A.">
        <title>The genome of Syntrophus aciditrophicus: life at the thermodynamic limit of microbial growth.</title>
        <authorList>
            <person name="McInerney M.J."/>
            <person name="Rohlin L."/>
            <person name="Mouttaki H."/>
            <person name="Kim U."/>
            <person name="Krupp R.S."/>
            <person name="Rios-Hernandez L."/>
            <person name="Sieber J."/>
            <person name="Struchtemeyer C.G."/>
            <person name="Bhattacharyya A."/>
            <person name="Campbell J.W."/>
            <person name="Gunsalus R.P."/>
        </authorList>
    </citation>
    <scope>NUCLEOTIDE SEQUENCE [LARGE SCALE GENOMIC DNA]</scope>
    <source>
        <strain evidence="2 3">SB</strain>
    </source>
</reference>
<gene>
    <name evidence="2" type="ORF">SYN_03182</name>
</gene>
<keyword evidence="1" id="KW-0472">Membrane</keyword>
<keyword evidence="3" id="KW-1185">Reference proteome</keyword>
<dbReference type="Proteomes" id="UP000001933">
    <property type="component" value="Chromosome"/>
</dbReference>
<dbReference type="InParanoid" id="Q2LSE0"/>
<dbReference type="EMBL" id="CP000252">
    <property type="protein sequence ID" value="ABC77000.1"/>
    <property type="molecule type" value="Genomic_DNA"/>
</dbReference>
<dbReference type="KEGG" id="sat:SYN_03182"/>
<dbReference type="STRING" id="56780.SYN_03182"/>
<keyword evidence="1" id="KW-1133">Transmembrane helix</keyword>
<evidence type="ECO:0000313" key="2">
    <source>
        <dbReference type="EMBL" id="ABC77000.1"/>
    </source>
</evidence>
<organism evidence="2 3">
    <name type="scientific">Syntrophus aciditrophicus (strain SB)</name>
    <dbReference type="NCBI Taxonomy" id="56780"/>
    <lineage>
        <taxon>Bacteria</taxon>
        <taxon>Pseudomonadati</taxon>
        <taxon>Thermodesulfobacteriota</taxon>
        <taxon>Syntrophia</taxon>
        <taxon>Syntrophales</taxon>
        <taxon>Syntrophaceae</taxon>
        <taxon>Syntrophus</taxon>
    </lineage>
</organism>
<feature type="transmembrane region" description="Helical" evidence="1">
    <location>
        <begin position="45"/>
        <end position="64"/>
    </location>
</feature>
<sequence length="82" mass="9087">MVNFRFPDKLFLSRRQGSRTKRGETDNQILGGQRKVKGWLTGRRLLKGSIGLMMIGLVLLAPLAPADAAQCLVRFNIPACMS</sequence>
<proteinExistence type="predicted"/>
<dbReference type="AlphaFoldDB" id="Q2LSE0"/>
<evidence type="ECO:0000313" key="3">
    <source>
        <dbReference type="Proteomes" id="UP000001933"/>
    </source>
</evidence>
<protein>
    <submittedName>
        <fullName evidence="2">Hypothetical membrane protein</fullName>
    </submittedName>
</protein>
<accession>Q2LSE0</accession>
<keyword evidence="1" id="KW-0812">Transmembrane</keyword>
<name>Q2LSE0_SYNAS</name>